<dbReference type="InterPro" id="IPR037107">
    <property type="entry name" value="Put_OMP_sf"/>
</dbReference>
<comment type="caution">
    <text evidence="2">The sequence shown here is derived from an EMBL/GenBank/DDBJ whole genome shotgun (WGS) entry which is preliminary data.</text>
</comment>
<dbReference type="Pfam" id="PF09982">
    <property type="entry name" value="LpxR"/>
    <property type="match status" value="1"/>
</dbReference>
<dbReference type="OrthoDB" id="622552at2"/>
<dbReference type="RefSeq" id="WP_109414822.1">
    <property type="nucleotide sequence ID" value="NZ_QEAS01000003.1"/>
</dbReference>
<reference evidence="2 3" key="1">
    <citation type="submission" date="2018-04" db="EMBL/GenBank/DDBJ databases">
        <title>Pedobacter chongqingensis sp. nov., isolated from a rottenly hemp rope.</title>
        <authorList>
            <person name="Cai Y."/>
        </authorList>
    </citation>
    <scope>NUCLEOTIDE SEQUENCE [LARGE SCALE GENOMIC DNA]</scope>
    <source>
        <strain evidence="2 3">FJ4-8</strain>
    </source>
</reference>
<gene>
    <name evidence="2" type="ORF">DDR33_04565</name>
</gene>
<dbReference type="AlphaFoldDB" id="A0A2U2PKT8"/>
<feature type="signal peptide" evidence="1">
    <location>
        <begin position="1"/>
        <end position="19"/>
    </location>
</feature>
<organism evidence="2 3">
    <name type="scientific">Pararcticibacter amylolyticus</name>
    <dbReference type="NCBI Taxonomy" id="2173175"/>
    <lineage>
        <taxon>Bacteria</taxon>
        <taxon>Pseudomonadati</taxon>
        <taxon>Bacteroidota</taxon>
        <taxon>Sphingobacteriia</taxon>
        <taxon>Sphingobacteriales</taxon>
        <taxon>Sphingobacteriaceae</taxon>
        <taxon>Pararcticibacter</taxon>
    </lineage>
</organism>
<dbReference type="InterPro" id="IPR018707">
    <property type="entry name" value="LpxR"/>
</dbReference>
<dbReference type="Gene3D" id="2.40.128.140">
    <property type="entry name" value="Outer membrane protein"/>
    <property type="match status" value="1"/>
</dbReference>
<dbReference type="EMBL" id="QEAS01000003">
    <property type="protein sequence ID" value="PWG81882.1"/>
    <property type="molecule type" value="Genomic_DNA"/>
</dbReference>
<accession>A0A2U2PKT8</accession>
<evidence type="ECO:0000313" key="2">
    <source>
        <dbReference type="EMBL" id="PWG81882.1"/>
    </source>
</evidence>
<evidence type="ECO:0000256" key="1">
    <source>
        <dbReference type="SAM" id="SignalP"/>
    </source>
</evidence>
<feature type="chain" id="PRO_5015674795" evidence="1">
    <location>
        <begin position="20"/>
        <end position="319"/>
    </location>
</feature>
<dbReference type="Proteomes" id="UP000245647">
    <property type="component" value="Unassembled WGS sequence"/>
</dbReference>
<keyword evidence="1" id="KW-0732">Signal</keyword>
<proteinExistence type="predicted"/>
<evidence type="ECO:0000313" key="3">
    <source>
        <dbReference type="Proteomes" id="UP000245647"/>
    </source>
</evidence>
<keyword evidence="3" id="KW-1185">Reference proteome</keyword>
<protein>
    <submittedName>
        <fullName evidence="2">DUF2219 domain-containing protein</fullName>
    </submittedName>
</protein>
<name>A0A2U2PKT8_9SPHI</name>
<sequence>MKLVYIASLLLLFVCPSFSQTRNFANEFGFRSDNDAYLAYGQDRYYTNGLFITFRHAMKAPAAGSAVVKKVWEAEAGQYMYNAQSGYIPDISFVDRPFAAYLYGGFKFNWFLQNEQIFQVSLNAGTIGPAALGKDAQKLLHSVVGFYEVNGWQYQVKNEAGLNAGFDYTRLLFRPSSSDIDLSFSGYATAGNTFSGAGAGIVFRAGKINQLFQSVMTNSRISGNTRDSIPQKELFFFAKPSIHFIAYDATIQGGMFRDDKGPVTFTPNRLAFSQELGVKYAVQRWTLNFSVIFRTKEIKTQVHAHQYGSAAIFYRFGAK</sequence>